<comment type="caution">
    <text evidence="1">The sequence shown here is derived from an EMBL/GenBank/DDBJ whole genome shotgun (WGS) entry which is preliminary data.</text>
</comment>
<name>A0A163H0V2_DIDRA</name>
<keyword evidence="2" id="KW-1185">Reference proteome</keyword>
<accession>A0A163H0V2</accession>
<gene>
    <name evidence="1" type="ORF">ST47_g3754</name>
</gene>
<evidence type="ECO:0000313" key="2">
    <source>
        <dbReference type="Proteomes" id="UP000076837"/>
    </source>
</evidence>
<organism evidence="1 2">
    <name type="scientific">Didymella rabiei</name>
    <name type="common">Chickpea ascochyta blight fungus</name>
    <name type="synonym">Mycosphaerella rabiei</name>
    <dbReference type="NCBI Taxonomy" id="5454"/>
    <lineage>
        <taxon>Eukaryota</taxon>
        <taxon>Fungi</taxon>
        <taxon>Dikarya</taxon>
        <taxon>Ascomycota</taxon>
        <taxon>Pezizomycotina</taxon>
        <taxon>Dothideomycetes</taxon>
        <taxon>Pleosporomycetidae</taxon>
        <taxon>Pleosporales</taxon>
        <taxon>Pleosporineae</taxon>
        <taxon>Didymellaceae</taxon>
        <taxon>Ascochyta</taxon>
    </lineage>
</organism>
<sequence length="167" mass="18867">MHSSTFDQLDPEGFEVYVQWLYSQQIPSYDADIDANARCIRMLKAHLLGNTVRDQDFLLAVRNEIIETAVEAGLGYNAIDYAYKTTRKPCSLRRFLVDLYALTGDAQSLKEGNVSHLFLIDLAQSFMEKSKNFAEGKDVWSMLVAEGHIKGDLRVPEDGGKVEDEEN</sequence>
<dbReference type="EMBL" id="JYNV01000141">
    <property type="protein sequence ID" value="KZM25102.1"/>
    <property type="molecule type" value="Genomic_DNA"/>
</dbReference>
<dbReference type="Proteomes" id="UP000076837">
    <property type="component" value="Unassembled WGS sequence"/>
</dbReference>
<evidence type="ECO:0000313" key="1">
    <source>
        <dbReference type="EMBL" id="KZM25102.1"/>
    </source>
</evidence>
<proteinExistence type="predicted"/>
<dbReference type="AlphaFoldDB" id="A0A163H0V2"/>
<protein>
    <submittedName>
        <fullName evidence="1">Zinc ion binding</fullName>
    </submittedName>
</protein>
<reference evidence="1 2" key="1">
    <citation type="journal article" date="2016" name="Sci. Rep.">
        <title>Draft genome sequencing and secretome analysis of fungal phytopathogen Ascochyta rabiei provides insight into the necrotrophic effector repertoire.</title>
        <authorList>
            <person name="Verma S."/>
            <person name="Gazara R.K."/>
            <person name="Nizam S."/>
            <person name="Parween S."/>
            <person name="Chattopadhyay D."/>
            <person name="Verma P.K."/>
        </authorList>
    </citation>
    <scope>NUCLEOTIDE SEQUENCE [LARGE SCALE GENOMIC DNA]</scope>
    <source>
        <strain evidence="1 2">ArDII</strain>
    </source>
</reference>